<proteinExistence type="predicted"/>
<evidence type="ECO:0000313" key="1">
    <source>
        <dbReference type="EMBL" id="BBY28880.1"/>
    </source>
</evidence>
<dbReference type="AlphaFoldDB" id="A0A7I7QS43"/>
<dbReference type="Proteomes" id="UP000467193">
    <property type="component" value="Chromosome"/>
</dbReference>
<name>A0A7I7QS43_9MYCO</name>
<protein>
    <submittedName>
        <fullName evidence="1">Uncharacterized protein</fullName>
    </submittedName>
</protein>
<evidence type="ECO:0000313" key="2">
    <source>
        <dbReference type="Proteomes" id="UP000467193"/>
    </source>
</evidence>
<accession>A0A7I7QS43</accession>
<sequence>MTVFIFGPFRVTSLVMFDWGTLGQPKFDRVVEAIVRHRLGDSVRAVNGVGGDEGIDIEINLDGGRLWILQLKYFPEGFSSVWGARRTQITRSFKRAMKHEPVKWSLVVPRVCSNSEDNFVKNLNGGKRPPVITVIDRDELDVWLAEAPHIERWALRNATSELREMARDFGQETAALTGGLPDLSARVKSLGQLANSADLDWKIGFANTDDATSITISPRHPDAATRSPIEFSVELNQLGEDHADLQQELLRTFGYAPSGTLRIPGDVVRSVRFGGPDFIAGDYPPGAVQLVSPPTGPAIGKRLEVRAFQDEEVVATFEGRITHAAPGAIGGSIEAAFCGGHLDVRLRVPHDIEMTPDAGGDFPAPGLDLKLNYENVRPSVVEDVLSTRRVLCFATRLEFAIGGDLLARVQTEARNASDYDGDLLAIEQFAYDLDVVQRHTNHFFDIPEEIRPGDRVKLRVARLLIEGHIVASPRARVFTLGMTGVDTPEVRAPLLGPQSIVWPAGPYAVEIAGRELTIGDVYALHTQATAINGDEAIANLDAGNAEGFEVHFRPGDDPYFFITLANDSPDNVLRRHLAQWTLWGVDQPGVSDDDSYELG</sequence>
<organism evidence="1 2">
    <name type="scientific">Mycolicibacterium sediminis</name>
    <dbReference type="NCBI Taxonomy" id="1286180"/>
    <lineage>
        <taxon>Bacteria</taxon>
        <taxon>Bacillati</taxon>
        <taxon>Actinomycetota</taxon>
        <taxon>Actinomycetes</taxon>
        <taxon>Mycobacteriales</taxon>
        <taxon>Mycobacteriaceae</taxon>
        <taxon>Mycolicibacterium</taxon>
    </lineage>
</organism>
<dbReference type="EMBL" id="AP022588">
    <property type="protein sequence ID" value="BBY28880.1"/>
    <property type="molecule type" value="Genomic_DNA"/>
</dbReference>
<gene>
    <name evidence="1" type="ORF">MSEDJ_29760</name>
</gene>
<dbReference type="KEGG" id="msei:MSEDJ_29760"/>
<reference evidence="1 2" key="1">
    <citation type="journal article" date="2019" name="Emerg. Microbes Infect.">
        <title>Comprehensive subspecies identification of 175 nontuberculous mycobacteria species based on 7547 genomic profiles.</title>
        <authorList>
            <person name="Matsumoto Y."/>
            <person name="Kinjo T."/>
            <person name="Motooka D."/>
            <person name="Nabeya D."/>
            <person name="Jung N."/>
            <person name="Uechi K."/>
            <person name="Horii T."/>
            <person name="Iida T."/>
            <person name="Fujita J."/>
            <person name="Nakamura S."/>
        </authorList>
    </citation>
    <scope>NUCLEOTIDE SEQUENCE [LARGE SCALE GENOMIC DNA]</scope>
    <source>
        <strain evidence="1 2">JCM 17899</strain>
    </source>
</reference>
<keyword evidence="2" id="KW-1185">Reference proteome</keyword>